<evidence type="ECO:0000256" key="1">
    <source>
        <dbReference type="SAM" id="Phobius"/>
    </source>
</evidence>
<dbReference type="Proteomes" id="UP000194450">
    <property type="component" value="Unassembled WGS sequence"/>
</dbReference>
<proteinExistence type="predicted"/>
<dbReference type="InterPro" id="IPR025250">
    <property type="entry name" value="DUF4199"/>
</dbReference>
<feature type="transmembrane region" description="Helical" evidence="1">
    <location>
        <begin position="40"/>
        <end position="57"/>
    </location>
</feature>
<reference evidence="3" key="1">
    <citation type="submission" date="2017-04" db="EMBL/GenBank/DDBJ databases">
        <authorList>
            <person name="Varghese N."/>
            <person name="Submissions S."/>
        </authorList>
    </citation>
    <scope>NUCLEOTIDE SEQUENCE [LARGE SCALE GENOMIC DNA]</scope>
</reference>
<feature type="transmembrane region" description="Helical" evidence="1">
    <location>
        <begin position="12"/>
        <end position="34"/>
    </location>
</feature>
<feature type="transmembrane region" description="Helical" evidence="1">
    <location>
        <begin position="132"/>
        <end position="155"/>
    </location>
</feature>
<dbReference type="Pfam" id="PF13858">
    <property type="entry name" value="DUF4199"/>
    <property type="match status" value="1"/>
</dbReference>
<keyword evidence="1" id="KW-0472">Membrane</keyword>
<dbReference type="EMBL" id="FXWH01000001">
    <property type="protein sequence ID" value="SMQ58120.1"/>
    <property type="molecule type" value="Genomic_DNA"/>
</dbReference>
<feature type="transmembrane region" description="Helical" evidence="1">
    <location>
        <begin position="77"/>
        <end position="95"/>
    </location>
</feature>
<dbReference type="AlphaFoldDB" id="A0A1Y6EB29"/>
<keyword evidence="1" id="KW-1133">Transmembrane helix</keyword>
<protein>
    <recommendedName>
        <fullName evidence="4">DUF4199 domain-containing protein</fullName>
    </recommendedName>
</protein>
<sequence length="166" mass="18654">MKNHAFEIRWGIIFTVATLLWMLLERLVGLHTIYIDEHLIYTNFFAIVAVAIYVFALRAKRDHQLSGIMNFKEGFVCGVKITVVVAILSPLAQWITHNVITPDYFANAAALAVQTENMTQAQAENYFSLSSYYMQAFIGAIIMGVITSAIVAFFVKKPPVVEEDSD</sequence>
<gene>
    <name evidence="2" type="ORF">SAMN06297229_0062</name>
</gene>
<dbReference type="RefSeq" id="WP_086433273.1">
    <property type="nucleotide sequence ID" value="NZ_FXWH01000001.1"/>
</dbReference>
<keyword evidence="3" id="KW-1185">Reference proteome</keyword>
<evidence type="ECO:0008006" key="4">
    <source>
        <dbReference type="Google" id="ProtNLM"/>
    </source>
</evidence>
<dbReference type="OrthoDB" id="5766000at2"/>
<accession>A0A1Y6EB29</accession>
<evidence type="ECO:0000313" key="3">
    <source>
        <dbReference type="Proteomes" id="UP000194450"/>
    </source>
</evidence>
<name>A0A1Y6EB29_9GAMM</name>
<keyword evidence="1" id="KW-0812">Transmembrane</keyword>
<organism evidence="2 3">
    <name type="scientific">Pseudidiomarina planktonica</name>
    <dbReference type="NCBI Taxonomy" id="1323738"/>
    <lineage>
        <taxon>Bacteria</taxon>
        <taxon>Pseudomonadati</taxon>
        <taxon>Pseudomonadota</taxon>
        <taxon>Gammaproteobacteria</taxon>
        <taxon>Alteromonadales</taxon>
        <taxon>Idiomarinaceae</taxon>
        <taxon>Pseudidiomarina</taxon>
    </lineage>
</organism>
<evidence type="ECO:0000313" key="2">
    <source>
        <dbReference type="EMBL" id="SMQ58120.1"/>
    </source>
</evidence>